<organism evidence="2 3">
    <name type="scientific">Pseudofrankia inefficax (strain DSM 45817 / CECT 9037 / DDB 130130 / EuI1c)</name>
    <name type="common">Frankia inefficax</name>
    <dbReference type="NCBI Taxonomy" id="298654"/>
    <lineage>
        <taxon>Bacteria</taxon>
        <taxon>Bacillati</taxon>
        <taxon>Actinomycetota</taxon>
        <taxon>Actinomycetes</taxon>
        <taxon>Frankiales</taxon>
        <taxon>Frankiaceae</taxon>
        <taxon>Pseudofrankia</taxon>
    </lineage>
</organism>
<proteinExistence type="predicted"/>
<dbReference type="InterPro" id="IPR003779">
    <property type="entry name" value="CMD-like"/>
</dbReference>
<dbReference type="InterPro" id="IPR004675">
    <property type="entry name" value="AhpD_core"/>
</dbReference>
<sequence length="150" mass="16122" precursor="true">MQSRMKHPVYVVPAALSALTALGDAVKATGLSETTIELVNLRASQLNGCAWCLNMHAGALRKAGQSDERIDTVAGWRDAPYFTDAERAALALAEAETRLADSPDPVPDAVFAEAARHFDETQLAALILTVAQINLWNRLNVTTHHVAGAY</sequence>
<dbReference type="InterPro" id="IPR029032">
    <property type="entry name" value="AhpD-like"/>
</dbReference>
<dbReference type="GO" id="GO:0051920">
    <property type="term" value="F:peroxiredoxin activity"/>
    <property type="evidence" value="ECO:0007669"/>
    <property type="project" value="InterPro"/>
</dbReference>
<reference evidence="2 3" key="1">
    <citation type="submission" date="2010-10" db="EMBL/GenBank/DDBJ databases">
        <title>Complete sequence of Frankia sp. EuI1c.</title>
        <authorList>
            <consortium name="US DOE Joint Genome Institute"/>
            <person name="Lucas S."/>
            <person name="Copeland A."/>
            <person name="Lapidus A."/>
            <person name="Cheng J.-F."/>
            <person name="Bruce D."/>
            <person name="Goodwin L."/>
            <person name="Pitluck S."/>
            <person name="Chertkov O."/>
            <person name="Detter J.C."/>
            <person name="Han C."/>
            <person name="Tapia R."/>
            <person name="Land M."/>
            <person name="Hauser L."/>
            <person name="Jeffries C."/>
            <person name="Kyrpides N."/>
            <person name="Ivanova N."/>
            <person name="Mikhailova N."/>
            <person name="Beauchemin N."/>
            <person name="Sen A."/>
            <person name="Sur S.A."/>
            <person name="Gtari M."/>
            <person name="Wall L."/>
            <person name="Tisa L."/>
            <person name="Woyke T."/>
        </authorList>
    </citation>
    <scope>NUCLEOTIDE SEQUENCE [LARGE SCALE GENOMIC DNA]</scope>
    <source>
        <strain evidence="3">DSM 45817 / CECT 9037 / EuI1c</strain>
    </source>
</reference>
<dbReference type="PANTHER" id="PTHR34846:SF7">
    <property type="entry name" value="BLL7811 PROTEIN"/>
    <property type="match status" value="1"/>
</dbReference>
<dbReference type="Pfam" id="PF02627">
    <property type="entry name" value="CMD"/>
    <property type="match status" value="1"/>
</dbReference>
<name>E3J2R0_PSEI1</name>
<dbReference type="Gene3D" id="1.20.1290.10">
    <property type="entry name" value="AhpD-like"/>
    <property type="match status" value="1"/>
</dbReference>
<keyword evidence="2" id="KW-0560">Oxidoreductase</keyword>
<dbReference type="PANTHER" id="PTHR34846">
    <property type="entry name" value="4-CARBOXYMUCONOLACTONE DECARBOXYLASE FAMILY PROTEIN (AFU_ORTHOLOGUE AFUA_6G11590)"/>
    <property type="match status" value="1"/>
</dbReference>
<dbReference type="RefSeq" id="WP_013424839.1">
    <property type="nucleotide sequence ID" value="NC_014666.1"/>
</dbReference>
<dbReference type="EMBL" id="CP002299">
    <property type="protein sequence ID" value="ADP81721.1"/>
    <property type="molecule type" value="Genomic_DNA"/>
</dbReference>
<dbReference type="OrthoDB" id="5185109at2"/>
<evidence type="ECO:0000259" key="1">
    <source>
        <dbReference type="Pfam" id="PF02627"/>
    </source>
</evidence>
<protein>
    <submittedName>
        <fullName evidence="2">Alkylhydroperoxidase like protein, AhpD family</fullName>
    </submittedName>
</protein>
<dbReference type="AlphaFoldDB" id="E3J2R0"/>
<gene>
    <name evidence="2" type="ordered locus">FraEuI1c_3714</name>
</gene>
<feature type="domain" description="Carboxymuconolactone decarboxylase-like" evidence="1">
    <location>
        <begin position="13"/>
        <end position="95"/>
    </location>
</feature>
<dbReference type="STRING" id="298654.FraEuI1c_3714"/>
<evidence type="ECO:0000313" key="3">
    <source>
        <dbReference type="Proteomes" id="UP000002484"/>
    </source>
</evidence>
<dbReference type="InParanoid" id="E3J2R0"/>
<evidence type="ECO:0000313" key="2">
    <source>
        <dbReference type="EMBL" id="ADP81721.1"/>
    </source>
</evidence>
<dbReference type="SUPFAM" id="SSF69118">
    <property type="entry name" value="AhpD-like"/>
    <property type="match status" value="1"/>
</dbReference>
<accession>E3J2R0</accession>
<dbReference type="eggNOG" id="COG2128">
    <property type="taxonomic scope" value="Bacteria"/>
</dbReference>
<dbReference type="NCBIfam" id="TIGR00778">
    <property type="entry name" value="ahpD_dom"/>
    <property type="match status" value="1"/>
</dbReference>
<dbReference type="Proteomes" id="UP000002484">
    <property type="component" value="Chromosome"/>
</dbReference>
<keyword evidence="2" id="KW-0575">Peroxidase</keyword>
<dbReference type="KEGG" id="fri:FraEuI1c_3714"/>
<dbReference type="HOGENOM" id="CLU_082760_6_1_11"/>
<keyword evidence="3" id="KW-1185">Reference proteome</keyword>